<dbReference type="EMBL" id="FODE01000001">
    <property type="protein sequence ID" value="SEN12818.1"/>
    <property type="molecule type" value="Genomic_DNA"/>
</dbReference>
<dbReference type="InterPro" id="IPR027417">
    <property type="entry name" value="P-loop_NTPase"/>
</dbReference>
<evidence type="ECO:0000313" key="2">
    <source>
        <dbReference type="Proteomes" id="UP000199054"/>
    </source>
</evidence>
<dbReference type="SUPFAM" id="SSF52540">
    <property type="entry name" value="P-loop containing nucleoside triphosphate hydrolases"/>
    <property type="match status" value="1"/>
</dbReference>
<dbReference type="Gene3D" id="3.40.50.300">
    <property type="entry name" value="P-loop containing nucleotide triphosphate hydrolases"/>
    <property type="match status" value="1"/>
</dbReference>
<reference evidence="1 2" key="1">
    <citation type="submission" date="2016-10" db="EMBL/GenBank/DDBJ databases">
        <authorList>
            <person name="de Groot N.N."/>
        </authorList>
    </citation>
    <scope>NUCLEOTIDE SEQUENCE [LARGE SCALE GENOMIC DNA]</scope>
    <source>
        <strain evidence="1 2">DSM 8512</strain>
    </source>
</reference>
<accession>A0A1H8E223</accession>
<dbReference type="STRING" id="34002.SAMN04489859_1001120"/>
<organism evidence="1 2">
    <name type="scientific">Paracoccus alcaliphilus</name>
    <dbReference type="NCBI Taxonomy" id="34002"/>
    <lineage>
        <taxon>Bacteria</taxon>
        <taxon>Pseudomonadati</taxon>
        <taxon>Pseudomonadota</taxon>
        <taxon>Alphaproteobacteria</taxon>
        <taxon>Rhodobacterales</taxon>
        <taxon>Paracoccaceae</taxon>
        <taxon>Paracoccus</taxon>
    </lineage>
</organism>
<dbReference type="RefSeq" id="WP_090610104.1">
    <property type="nucleotide sequence ID" value="NZ_CP067124.1"/>
</dbReference>
<evidence type="ECO:0000313" key="1">
    <source>
        <dbReference type="EMBL" id="SEN12818.1"/>
    </source>
</evidence>
<dbReference type="Proteomes" id="UP000199054">
    <property type="component" value="Unassembled WGS sequence"/>
</dbReference>
<protein>
    <recommendedName>
        <fullName evidence="3">ATPase</fullName>
    </recommendedName>
</protein>
<gene>
    <name evidence="1" type="ORF">SAMN04489859_1001120</name>
</gene>
<evidence type="ECO:0008006" key="3">
    <source>
        <dbReference type="Google" id="ProtNLM"/>
    </source>
</evidence>
<name>A0A1H8E223_9RHOB</name>
<proteinExistence type="predicted"/>
<sequence>MIYKDGEAWRQSASKRVVLFGMSGLGKTYLASMLRDAGEWFHYSVDYRIGTRYMGEYIADNFKREAMKVPFLRELLLSDSVYIASNITFDNLAPLSTYLGKPGNPSRGGLPFDEYCLRQNQHRRAEIAALLDTPYFMHRARDIYGLANFVCDSGGSICEVVDPDNPEDPVLTALSHDLLLVWIKGSEAHTAELVRRFDRAPKPMYYQPEFLERAWIGYRVEKGANEDEVNPDDFIRWTYARALAHRQPRYEAMARRGVTVTAEEVAGVKSPADFTDLIARAIDRTIQNRET</sequence>
<dbReference type="OrthoDB" id="9777291at2"/>
<dbReference type="AlphaFoldDB" id="A0A1H8E223"/>
<keyword evidence="2" id="KW-1185">Reference proteome</keyword>